<evidence type="ECO:0000256" key="1">
    <source>
        <dbReference type="SAM" id="MobiDB-lite"/>
    </source>
</evidence>
<proteinExistence type="predicted"/>
<reference evidence="3" key="1">
    <citation type="journal article" date="2019" name="Int. J. Syst. Evol. Microbiol.">
        <title>The Global Catalogue of Microorganisms (GCM) 10K type strain sequencing project: providing services to taxonomists for standard genome sequencing and annotation.</title>
        <authorList>
            <consortium name="The Broad Institute Genomics Platform"/>
            <consortium name="The Broad Institute Genome Sequencing Center for Infectious Disease"/>
            <person name="Wu L."/>
            <person name="Ma J."/>
        </authorList>
    </citation>
    <scope>NUCLEOTIDE SEQUENCE [LARGE SCALE GENOMIC DNA]</scope>
    <source>
        <strain evidence="3">KCTC 15012</strain>
    </source>
</reference>
<comment type="caution">
    <text evidence="2">The sequence shown here is derived from an EMBL/GenBank/DDBJ whole genome shotgun (WGS) entry which is preliminary data.</text>
</comment>
<dbReference type="EMBL" id="JBHSPP010000017">
    <property type="protein sequence ID" value="MFC5707800.1"/>
    <property type="molecule type" value="Genomic_DNA"/>
</dbReference>
<accession>A0ABW0YDV0</accession>
<evidence type="ECO:0000313" key="2">
    <source>
        <dbReference type="EMBL" id="MFC5707800.1"/>
    </source>
</evidence>
<organism evidence="2 3">
    <name type="scientific">Aeromonas eucrenophila</name>
    <dbReference type="NCBI Taxonomy" id="649"/>
    <lineage>
        <taxon>Bacteria</taxon>
        <taxon>Pseudomonadati</taxon>
        <taxon>Pseudomonadota</taxon>
        <taxon>Gammaproteobacteria</taxon>
        <taxon>Aeromonadales</taxon>
        <taxon>Aeromonadaceae</taxon>
        <taxon>Aeromonas</taxon>
    </lineage>
</organism>
<keyword evidence="3" id="KW-1185">Reference proteome</keyword>
<gene>
    <name evidence="2" type="ORF">ACFPVW_17435</name>
</gene>
<protein>
    <submittedName>
        <fullName evidence="2">Uncharacterized protein</fullName>
    </submittedName>
</protein>
<name>A0ABW0YDV0_9GAMM</name>
<dbReference type="RefSeq" id="WP_231553631.1">
    <property type="nucleotide sequence ID" value="NZ_CDDF01000011.1"/>
</dbReference>
<evidence type="ECO:0000313" key="3">
    <source>
        <dbReference type="Proteomes" id="UP001596132"/>
    </source>
</evidence>
<feature type="region of interest" description="Disordered" evidence="1">
    <location>
        <begin position="1"/>
        <end position="20"/>
    </location>
</feature>
<sequence length="53" mass="5742">MQESLFIEGGADEAERHEAATPITIKSTPILTIILISLHWEESRASHAGVKGV</sequence>
<dbReference type="Proteomes" id="UP001596132">
    <property type="component" value="Unassembled WGS sequence"/>
</dbReference>